<dbReference type="InterPro" id="IPR017517">
    <property type="entry name" value="Maleyloyr_isom"/>
</dbReference>
<organism evidence="1 2">
    <name type="scientific">Mycobacterium shinjukuense</name>
    <dbReference type="NCBI Taxonomy" id="398694"/>
    <lineage>
        <taxon>Bacteria</taxon>
        <taxon>Bacillati</taxon>
        <taxon>Actinomycetota</taxon>
        <taxon>Actinomycetes</taxon>
        <taxon>Mycobacteriales</taxon>
        <taxon>Mycobacteriaceae</taxon>
        <taxon>Mycobacterium</taxon>
    </lineage>
</organism>
<dbReference type="NCBIfam" id="TIGR03083">
    <property type="entry name" value="maleylpyruvate isomerase family mycothiol-dependent enzyme"/>
    <property type="match status" value="1"/>
</dbReference>
<dbReference type="Pfam" id="PF07398">
    <property type="entry name" value="MDMPI_C"/>
    <property type="match status" value="1"/>
</dbReference>
<dbReference type="AlphaFoldDB" id="A0A7I7MQB6"/>
<dbReference type="RefSeq" id="WP_083046116.1">
    <property type="nucleotide sequence ID" value="NZ_AP022575.1"/>
</dbReference>
<sequence>MATRPLTELDKSDVLAGLFAVWDSLDALLDGLAESDWRARSPLPGWDVKAVVSHIVGTESFLTGIGAPEPDIDVTTLEHVRNPIGVMNECWVRHLSGESGGALLARFREVTHTRREALASLSDDEWNAPTQTPAGADSYARFMRIRVFDCWMHEQDILQALHRPSADHELGGRAAQLALDEISASMGYVVGKRANAPDGSRVLFELTGPLARDIHVSVDGRARVVDGFAGLGPTAMIRLDGLQFTRLAGGRPMSPARSQDIELGGDKDLATHIVGHLNFVI</sequence>
<dbReference type="GO" id="GO:0046872">
    <property type="term" value="F:metal ion binding"/>
    <property type="evidence" value="ECO:0007669"/>
    <property type="project" value="InterPro"/>
</dbReference>
<dbReference type="InterPro" id="IPR034660">
    <property type="entry name" value="DinB/YfiT-like"/>
</dbReference>
<dbReference type="Pfam" id="PF11716">
    <property type="entry name" value="MDMPI_N"/>
    <property type="match status" value="1"/>
</dbReference>
<evidence type="ECO:0000313" key="2">
    <source>
        <dbReference type="Proteomes" id="UP000467236"/>
    </source>
</evidence>
<dbReference type="Gene3D" id="1.20.120.450">
    <property type="entry name" value="dinb family like domain"/>
    <property type="match status" value="1"/>
</dbReference>
<dbReference type="Proteomes" id="UP000467236">
    <property type="component" value="Chromosome"/>
</dbReference>
<protein>
    <submittedName>
        <fullName evidence="1">Uncharacterized protein</fullName>
    </submittedName>
</protein>
<dbReference type="OrthoDB" id="154293at2"/>
<accession>A0A7I7MQB6</accession>
<evidence type="ECO:0000313" key="1">
    <source>
        <dbReference type="EMBL" id="BBX74425.1"/>
    </source>
</evidence>
<gene>
    <name evidence="1" type="ORF">MSHI_23310</name>
</gene>
<name>A0A7I7MQB6_9MYCO</name>
<reference evidence="1 2" key="1">
    <citation type="journal article" date="2019" name="Emerg. Microbes Infect.">
        <title>Comprehensive subspecies identification of 175 nontuberculous mycobacteria species based on 7547 genomic profiles.</title>
        <authorList>
            <person name="Matsumoto Y."/>
            <person name="Kinjo T."/>
            <person name="Motooka D."/>
            <person name="Nabeya D."/>
            <person name="Jung N."/>
            <person name="Uechi K."/>
            <person name="Horii T."/>
            <person name="Iida T."/>
            <person name="Fujita J."/>
            <person name="Nakamura S."/>
        </authorList>
    </citation>
    <scope>NUCLEOTIDE SEQUENCE [LARGE SCALE GENOMIC DNA]</scope>
    <source>
        <strain evidence="1 2">JCM 14233</strain>
    </source>
</reference>
<dbReference type="KEGG" id="mshj:MSHI_23310"/>
<dbReference type="SUPFAM" id="SSF109854">
    <property type="entry name" value="DinB/YfiT-like putative metalloenzymes"/>
    <property type="match status" value="1"/>
</dbReference>
<keyword evidence="2" id="KW-1185">Reference proteome</keyword>
<proteinExistence type="predicted"/>
<dbReference type="InterPro" id="IPR010872">
    <property type="entry name" value="MDMPI_C-term_domain"/>
</dbReference>
<dbReference type="EMBL" id="AP022575">
    <property type="protein sequence ID" value="BBX74425.1"/>
    <property type="molecule type" value="Genomic_DNA"/>
</dbReference>
<dbReference type="InterPro" id="IPR024344">
    <property type="entry name" value="MDMPI_metal-binding"/>
</dbReference>